<evidence type="ECO:0000313" key="6">
    <source>
        <dbReference type="EMBL" id="MBK1835147.1"/>
    </source>
</evidence>
<dbReference type="GO" id="GO:0016020">
    <property type="term" value="C:membrane"/>
    <property type="evidence" value="ECO:0007669"/>
    <property type="project" value="UniProtKB-SubCell"/>
</dbReference>
<feature type="transmembrane region" description="Helical" evidence="5">
    <location>
        <begin position="447"/>
        <end position="468"/>
    </location>
</feature>
<gene>
    <name evidence="6" type="ORF">JIN78_13845</name>
</gene>
<dbReference type="GO" id="GO:0046873">
    <property type="term" value="F:metal ion transmembrane transporter activity"/>
    <property type="evidence" value="ECO:0007669"/>
    <property type="project" value="InterPro"/>
</dbReference>
<feature type="transmembrane region" description="Helical" evidence="5">
    <location>
        <begin position="139"/>
        <end position="160"/>
    </location>
</feature>
<dbReference type="InterPro" id="IPR001046">
    <property type="entry name" value="NRAMP_fam"/>
</dbReference>
<evidence type="ECO:0000256" key="4">
    <source>
        <dbReference type="ARBA" id="ARBA00023136"/>
    </source>
</evidence>
<feature type="transmembrane region" description="Helical" evidence="5">
    <location>
        <begin position="422"/>
        <end position="441"/>
    </location>
</feature>
<keyword evidence="7" id="KW-1185">Reference proteome</keyword>
<comment type="subcellular location">
    <subcellularLocation>
        <location evidence="1">Membrane</location>
        <topology evidence="1">Multi-pass membrane protein</topology>
    </subcellularLocation>
</comment>
<dbReference type="EMBL" id="JAENIO010000042">
    <property type="protein sequence ID" value="MBK1835147.1"/>
    <property type="molecule type" value="Genomic_DNA"/>
</dbReference>
<name>A0A934RNP6_9BACT</name>
<proteinExistence type="predicted"/>
<reference evidence="6" key="1">
    <citation type="submission" date="2021-01" db="EMBL/GenBank/DDBJ databases">
        <title>Modified the classification status of verrucomicrobia.</title>
        <authorList>
            <person name="Feng X."/>
        </authorList>
    </citation>
    <scope>NUCLEOTIDE SEQUENCE</scope>
    <source>
        <strain evidence="6">KCTC 12986</strain>
    </source>
</reference>
<dbReference type="RefSeq" id="WP_200392580.1">
    <property type="nucleotide sequence ID" value="NZ_JAENIO010000042.1"/>
</dbReference>
<feature type="transmembrane region" description="Helical" evidence="5">
    <location>
        <begin position="172"/>
        <end position="194"/>
    </location>
</feature>
<feature type="transmembrane region" description="Helical" evidence="5">
    <location>
        <begin position="245"/>
        <end position="264"/>
    </location>
</feature>
<sequence>MSDQYDREIAVIDSVENAPPLKKFAAYAKLSGPGWLQGAITLGGGSLAGALYLGVISGFGLMWLQPLAMICGIIMLSAIAYVTLSTGNRPFHSINKNLHPLLGWSWIIATMMANMVWVMPQFALGTAAMQQNLGILQGTAGTTFIILLLFAVGMGVNYLYQTEGKGAKAFDLVIKVMVGIIVLSFFAVVFALLASGKLEFGKILTGYLPNPAYLFKPAAVYESFIADSAFSDFWRNKIVSEQQDVIIAAFGTAVGINMTFLLPYSLLKKRWGQKHRGLSITDLSIGLFIPFFLATSCVVISAASSFHGKAELPTGDALETSRVAVAEMMQQDPAQVREADIMLNEMLTKRDADSLAETLEPFAGEFIAQKIFGIGVLGMAMSTIVILMLMNGLAFQEAFSRDGRQGGIKKENSANISSNRTLYFIGCGLSGLSGACFPWIWTGESKAALAVPTSVIGGSLIPIAYFTFFLMMNSKKILGEHRPEGKARLIWNVLMIFATTVATLGSVWVLHGKTAAGGWISGVAWGGLAFLVILFVVGGLSFFKHEKEG</sequence>
<keyword evidence="3 5" id="KW-1133">Transmembrane helix</keyword>
<dbReference type="AlphaFoldDB" id="A0A934RNP6"/>
<keyword evidence="4 5" id="KW-0472">Membrane</keyword>
<dbReference type="Proteomes" id="UP000604083">
    <property type="component" value="Unassembled WGS sequence"/>
</dbReference>
<comment type="caution">
    <text evidence="6">The sequence shown here is derived from an EMBL/GenBank/DDBJ whole genome shotgun (WGS) entry which is preliminary data.</text>
</comment>
<feature type="transmembrane region" description="Helical" evidence="5">
    <location>
        <begin position="522"/>
        <end position="543"/>
    </location>
</feature>
<evidence type="ECO:0000256" key="2">
    <source>
        <dbReference type="ARBA" id="ARBA00022692"/>
    </source>
</evidence>
<evidence type="ECO:0000256" key="1">
    <source>
        <dbReference type="ARBA" id="ARBA00004141"/>
    </source>
</evidence>
<feature type="transmembrane region" description="Helical" evidence="5">
    <location>
        <begin position="98"/>
        <end position="119"/>
    </location>
</feature>
<evidence type="ECO:0000256" key="5">
    <source>
        <dbReference type="SAM" id="Phobius"/>
    </source>
</evidence>
<feature type="transmembrane region" description="Helical" evidence="5">
    <location>
        <begin position="285"/>
        <end position="306"/>
    </location>
</feature>
<accession>A0A934RNP6</accession>
<feature type="transmembrane region" description="Helical" evidence="5">
    <location>
        <begin position="67"/>
        <end position="86"/>
    </location>
</feature>
<feature type="transmembrane region" description="Helical" evidence="5">
    <location>
        <begin position="39"/>
        <end position="61"/>
    </location>
</feature>
<dbReference type="Pfam" id="PF01566">
    <property type="entry name" value="Nramp"/>
    <property type="match status" value="1"/>
</dbReference>
<evidence type="ECO:0000313" key="7">
    <source>
        <dbReference type="Proteomes" id="UP000604083"/>
    </source>
</evidence>
<feature type="transmembrane region" description="Helical" evidence="5">
    <location>
        <begin position="489"/>
        <end position="510"/>
    </location>
</feature>
<protein>
    <submittedName>
        <fullName evidence="6">Divalent metal cation transporter</fullName>
    </submittedName>
</protein>
<evidence type="ECO:0000256" key="3">
    <source>
        <dbReference type="ARBA" id="ARBA00022989"/>
    </source>
</evidence>
<organism evidence="6 7">
    <name type="scientific">Roseibacillus ishigakijimensis</name>
    <dbReference type="NCBI Taxonomy" id="454146"/>
    <lineage>
        <taxon>Bacteria</taxon>
        <taxon>Pseudomonadati</taxon>
        <taxon>Verrucomicrobiota</taxon>
        <taxon>Verrucomicrobiia</taxon>
        <taxon>Verrucomicrobiales</taxon>
        <taxon>Verrucomicrobiaceae</taxon>
        <taxon>Roseibacillus</taxon>
    </lineage>
</organism>
<keyword evidence="2 5" id="KW-0812">Transmembrane</keyword>
<feature type="transmembrane region" description="Helical" evidence="5">
    <location>
        <begin position="371"/>
        <end position="395"/>
    </location>
</feature>